<gene>
    <name evidence="2" type="ORF">NHX12_021429</name>
</gene>
<feature type="region of interest" description="Disordered" evidence="1">
    <location>
        <begin position="1"/>
        <end position="45"/>
    </location>
</feature>
<dbReference type="EMBL" id="JANIIK010000037">
    <property type="protein sequence ID" value="KAJ3611414.1"/>
    <property type="molecule type" value="Genomic_DNA"/>
</dbReference>
<organism evidence="2 3">
    <name type="scientific">Muraenolepis orangiensis</name>
    <name type="common">Patagonian moray cod</name>
    <dbReference type="NCBI Taxonomy" id="630683"/>
    <lineage>
        <taxon>Eukaryota</taxon>
        <taxon>Metazoa</taxon>
        <taxon>Chordata</taxon>
        <taxon>Craniata</taxon>
        <taxon>Vertebrata</taxon>
        <taxon>Euteleostomi</taxon>
        <taxon>Actinopterygii</taxon>
        <taxon>Neopterygii</taxon>
        <taxon>Teleostei</taxon>
        <taxon>Neoteleostei</taxon>
        <taxon>Acanthomorphata</taxon>
        <taxon>Zeiogadaria</taxon>
        <taxon>Gadariae</taxon>
        <taxon>Gadiformes</taxon>
        <taxon>Muraenolepidoidei</taxon>
        <taxon>Muraenolepididae</taxon>
        <taxon>Muraenolepis</taxon>
    </lineage>
</organism>
<dbReference type="Proteomes" id="UP001148018">
    <property type="component" value="Unassembled WGS sequence"/>
</dbReference>
<dbReference type="AlphaFoldDB" id="A0A9Q0EQ72"/>
<evidence type="ECO:0000313" key="3">
    <source>
        <dbReference type="Proteomes" id="UP001148018"/>
    </source>
</evidence>
<reference evidence="2" key="1">
    <citation type="submission" date="2022-07" db="EMBL/GenBank/DDBJ databases">
        <title>Chromosome-level genome of Muraenolepis orangiensis.</title>
        <authorList>
            <person name="Kim J."/>
        </authorList>
    </citation>
    <scope>NUCLEOTIDE SEQUENCE</scope>
    <source>
        <strain evidence="2">KU_S4_2022</strain>
        <tissue evidence="2">Muscle</tissue>
    </source>
</reference>
<accession>A0A9Q0EQ72</accession>
<feature type="compositionally biased region" description="Basic and acidic residues" evidence="1">
    <location>
        <begin position="1"/>
        <end position="10"/>
    </location>
</feature>
<comment type="caution">
    <text evidence="2">The sequence shown here is derived from an EMBL/GenBank/DDBJ whole genome shotgun (WGS) entry which is preliminary data.</text>
</comment>
<evidence type="ECO:0000313" key="2">
    <source>
        <dbReference type="EMBL" id="KAJ3611414.1"/>
    </source>
</evidence>
<name>A0A9Q0EQ72_9TELE</name>
<feature type="region of interest" description="Disordered" evidence="1">
    <location>
        <begin position="63"/>
        <end position="88"/>
    </location>
</feature>
<protein>
    <submittedName>
        <fullName evidence="2">Uncharacterized protein</fullName>
    </submittedName>
</protein>
<keyword evidence="3" id="KW-1185">Reference proteome</keyword>
<sequence>MNRPKAKDFKQNPPTTWTCLSGEAGGRRGIPLRPPASPSERASQITAEVSFRRDQLTANNLIDLNPASHPRSSSWLVPPHPRRGPLTL</sequence>
<proteinExistence type="predicted"/>
<evidence type="ECO:0000256" key="1">
    <source>
        <dbReference type="SAM" id="MobiDB-lite"/>
    </source>
</evidence>